<proteinExistence type="predicted"/>
<accession>A0A1D1ZFR6</accession>
<dbReference type="PANTHER" id="PTHR34675">
    <property type="entry name" value="PROTEIN TRIGALACTOSYLDIACYLGLYCEROL 2, CHLOROPLASTIC"/>
    <property type="match status" value="1"/>
</dbReference>
<name>A0A1D1ZFR6_9ARAE</name>
<dbReference type="GO" id="GO:0005543">
    <property type="term" value="F:phospholipid binding"/>
    <property type="evidence" value="ECO:0007669"/>
    <property type="project" value="TreeGrafter"/>
</dbReference>
<dbReference type="AlphaFoldDB" id="A0A1D1ZFR6"/>
<reference evidence="4" key="1">
    <citation type="submission" date="2015-07" db="EMBL/GenBank/DDBJ databases">
        <title>Transcriptome Assembly of Anthurium amnicola.</title>
        <authorList>
            <person name="Suzuki J."/>
        </authorList>
    </citation>
    <scope>NUCLEOTIDE SEQUENCE</scope>
</reference>
<dbReference type="PANTHER" id="PTHR34675:SF1">
    <property type="entry name" value="PROTEIN TRIGALACTOSYLDIACYLGLYCEROL 2, CHLOROPLASTIC"/>
    <property type="match status" value="1"/>
</dbReference>
<dbReference type="GO" id="GO:0009706">
    <property type="term" value="C:chloroplast inner membrane"/>
    <property type="evidence" value="ECO:0007669"/>
    <property type="project" value="TreeGrafter"/>
</dbReference>
<dbReference type="InterPro" id="IPR039342">
    <property type="entry name" value="TGD2-like"/>
</dbReference>
<dbReference type="InterPro" id="IPR003399">
    <property type="entry name" value="Mce/MlaD"/>
</dbReference>
<feature type="coiled-coil region" evidence="1">
    <location>
        <begin position="298"/>
        <end position="332"/>
    </location>
</feature>
<organism evidence="4">
    <name type="scientific">Anthurium amnicola</name>
    <dbReference type="NCBI Taxonomy" id="1678845"/>
    <lineage>
        <taxon>Eukaryota</taxon>
        <taxon>Viridiplantae</taxon>
        <taxon>Streptophyta</taxon>
        <taxon>Embryophyta</taxon>
        <taxon>Tracheophyta</taxon>
        <taxon>Spermatophyta</taxon>
        <taxon>Magnoliopsida</taxon>
        <taxon>Liliopsida</taxon>
        <taxon>Araceae</taxon>
        <taxon>Pothoideae</taxon>
        <taxon>Potheae</taxon>
        <taxon>Anthurium</taxon>
    </lineage>
</organism>
<keyword evidence="2" id="KW-1133">Transmembrane helix</keyword>
<evidence type="ECO:0000259" key="3">
    <source>
        <dbReference type="Pfam" id="PF02470"/>
    </source>
</evidence>
<keyword evidence="2" id="KW-0472">Membrane</keyword>
<gene>
    <name evidence="4" type="primary">TGD2_1</name>
    <name evidence="4" type="ORF">g.100888</name>
</gene>
<dbReference type="Pfam" id="PF02470">
    <property type="entry name" value="MlaD"/>
    <property type="match status" value="1"/>
</dbReference>
<evidence type="ECO:0000313" key="4">
    <source>
        <dbReference type="EMBL" id="JAT65810.1"/>
    </source>
</evidence>
<dbReference type="EMBL" id="GDJX01002126">
    <property type="protein sequence ID" value="JAT65810.1"/>
    <property type="molecule type" value="Transcribed_RNA"/>
</dbReference>
<keyword evidence="1" id="KW-0175">Coiled coil</keyword>
<evidence type="ECO:0000256" key="1">
    <source>
        <dbReference type="SAM" id="Coils"/>
    </source>
</evidence>
<sequence>MAATTVVPISTKALLMSHLVPRRGGFPNGIPNAPPLASRKLGRVRAASVDGDKDQPASSKGRSPVAVVLDIPRTIWSRISNPLSDFGFGRRSIWEGGVGLFIASGAVLLALTVVWLRGFHLRSRFRKYQVVFEFSQACGISLGTPVRIRGVTVGTVVRVNSSLKSVDAVVEVEDDKIIIPRNSLVEVNQSGLLMETLIDITPRNPLPTPSAGPLDDDCLKERLVVCDREKMRGQQGVSLDALVGIFTRLGREMEEIGIARSYALAEKVAAVVQEAQPLLTKIEAMAEDIQPLLSEVRSSALLKDIQSLTKTLAEATEDLREARSSIVTSENADLLRQSIFTLVDTLKNIEGITSDISSFTGDEATRKNIKLLIKSLSRLL</sequence>
<evidence type="ECO:0000256" key="2">
    <source>
        <dbReference type="SAM" id="Phobius"/>
    </source>
</evidence>
<feature type="domain" description="Mce/MlaD" evidence="3">
    <location>
        <begin position="126"/>
        <end position="202"/>
    </location>
</feature>
<dbReference type="GO" id="GO:0005319">
    <property type="term" value="F:lipid transporter activity"/>
    <property type="evidence" value="ECO:0007669"/>
    <property type="project" value="TreeGrafter"/>
</dbReference>
<keyword evidence="2" id="KW-0812">Transmembrane</keyword>
<feature type="transmembrane region" description="Helical" evidence="2">
    <location>
        <begin position="93"/>
        <end position="116"/>
    </location>
</feature>
<protein>
    <submittedName>
        <fullName evidence="4">Protein TRIGALACTOSYLDIACYLGLYCEROL 2, chloroplastic</fullName>
    </submittedName>
</protein>